<evidence type="ECO:0000313" key="2">
    <source>
        <dbReference type="EMBL" id="EMC91064.1"/>
    </source>
</evidence>
<dbReference type="EMBL" id="KB445564">
    <property type="protein sequence ID" value="EMC91064.1"/>
    <property type="molecule type" value="Genomic_DNA"/>
</dbReference>
<sequence>MSSSSPKASDLQFMSLPYDVRYQIYKHLFPSVDQIYISVTNDGLQVIRPERDISVDLLLTCRPLYKEVGAFFYGSYLFNLVGVKQDCLTQYRQFLRTMRRHARQEVHINAFSNGEHSSTMCISMQVGDAKMAVLNRRRRGEAKTIRELELEVARTAKRPADAVDVGLYGRGGMTLFAVLALVMALFVALMCPYLVLSMNDCSVSWIGGVNGCLSRPLSRTTAYVG</sequence>
<dbReference type="AlphaFoldDB" id="M2MWT1"/>
<evidence type="ECO:0000256" key="1">
    <source>
        <dbReference type="SAM" id="Phobius"/>
    </source>
</evidence>
<keyword evidence="1" id="KW-1133">Transmembrane helix</keyword>
<dbReference type="GeneID" id="19111458"/>
<accession>M2MWT1</accession>
<organism evidence="2 3">
    <name type="scientific">Baudoinia panamericana (strain UAMH 10762)</name>
    <name type="common">Angels' share fungus</name>
    <name type="synonym">Baudoinia compniacensis (strain UAMH 10762)</name>
    <dbReference type="NCBI Taxonomy" id="717646"/>
    <lineage>
        <taxon>Eukaryota</taxon>
        <taxon>Fungi</taxon>
        <taxon>Dikarya</taxon>
        <taxon>Ascomycota</taxon>
        <taxon>Pezizomycotina</taxon>
        <taxon>Dothideomycetes</taxon>
        <taxon>Dothideomycetidae</taxon>
        <taxon>Mycosphaerellales</taxon>
        <taxon>Teratosphaeriaceae</taxon>
        <taxon>Baudoinia</taxon>
    </lineage>
</organism>
<keyword evidence="1" id="KW-0812">Transmembrane</keyword>
<protein>
    <submittedName>
        <fullName evidence="2">Uncharacterized protein</fullName>
    </submittedName>
</protein>
<dbReference type="KEGG" id="bcom:BAUCODRAFT_313702"/>
<dbReference type="Proteomes" id="UP000011761">
    <property type="component" value="Unassembled WGS sequence"/>
</dbReference>
<evidence type="ECO:0000313" key="3">
    <source>
        <dbReference type="Proteomes" id="UP000011761"/>
    </source>
</evidence>
<gene>
    <name evidence="2" type="ORF">BAUCODRAFT_313702</name>
</gene>
<dbReference type="OrthoDB" id="2951834at2759"/>
<dbReference type="HOGENOM" id="CLU_1229736_0_0_1"/>
<proteinExistence type="predicted"/>
<reference evidence="2 3" key="1">
    <citation type="journal article" date="2012" name="PLoS Pathog.">
        <title>Diverse lifestyles and strategies of plant pathogenesis encoded in the genomes of eighteen Dothideomycetes fungi.</title>
        <authorList>
            <person name="Ohm R.A."/>
            <person name="Feau N."/>
            <person name="Henrissat B."/>
            <person name="Schoch C.L."/>
            <person name="Horwitz B.A."/>
            <person name="Barry K.W."/>
            <person name="Condon B.J."/>
            <person name="Copeland A.C."/>
            <person name="Dhillon B."/>
            <person name="Glaser F."/>
            <person name="Hesse C.N."/>
            <person name="Kosti I."/>
            <person name="LaButti K."/>
            <person name="Lindquist E.A."/>
            <person name="Lucas S."/>
            <person name="Salamov A.A."/>
            <person name="Bradshaw R.E."/>
            <person name="Ciuffetti L."/>
            <person name="Hamelin R.C."/>
            <person name="Kema G.H.J."/>
            <person name="Lawrence C."/>
            <person name="Scott J.A."/>
            <person name="Spatafora J.W."/>
            <person name="Turgeon B.G."/>
            <person name="de Wit P.J.G.M."/>
            <person name="Zhong S."/>
            <person name="Goodwin S.B."/>
            <person name="Grigoriev I.V."/>
        </authorList>
    </citation>
    <scope>NUCLEOTIDE SEQUENCE [LARGE SCALE GENOMIC DNA]</scope>
    <source>
        <strain evidence="2 3">UAMH 10762</strain>
    </source>
</reference>
<keyword evidence="3" id="KW-1185">Reference proteome</keyword>
<keyword evidence="1" id="KW-0472">Membrane</keyword>
<dbReference type="OMA" id="ASTMCIS"/>
<dbReference type="eggNOG" id="ENOG502RKS1">
    <property type="taxonomic scope" value="Eukaryota"/>
</dbReference>
<dbReference type="RefSeq" id="XP_007681556.1">
    <property type="nucleotide sequence ID" value="XM_007683366.1"/>
</dbReference>
<name>M2MWT1_BAUPA</name>
<feature type="transmembrane region" description="Helical" evidence="1">
    <location>
        <begin position="175"/>
        <end position="195"/>
    </location>
</feature>